<dbReference type="InterPro" id="IPR002205">
    <property type="entry name" value="Topo_IIA_dom_A"/>
</dbReference>
<dbReference type="FunFam" id="3.90.199.10:FF:000001">
    <property type="entry name" value="DNA gyrase subunit A"/>
    <property type="match status" value="1"/>
</dbReference>
<comment type="subunit">
    <text evidence="9">Heterotetramer, composed of two GyrA and two GyrB chains. In the heterotetramer, GyrA contains the active site tyrosine that forms a transient covalent intermediate with DNA, while GyrB binds cofactors and catalyzes ATP hydrolysis.</text>
</comment>
<dbReference type="InterPro" id="IPR005743">
    <property type="entry name" value="GyrA"/>
</dbReference>
<keyword evidence="11" id="KW-0175">Coiled coil</keyword>
<accession>A0A124FK68</accession>
<feature type="coiled-coil region" evidence="11">
    <location>
        <begin position="435"/>
        <end position="462"/>
    </location>
</feature>
<evidence type="ECO:0000256" key="10">
    <source>
        <dbReference type="PROSITE-ProRule" id="PRU01384"/>
    </source>
</evidence>
<dbReference type="InterPro" id="IPR006691">
    <property type="entry name" value="GyrA/parC_rep"/>
</dbReference>
<dbReference type="NCBIfam" id="NF004044">
    <property type="entry name" value="PRK05561.1"/>
    <property type="match status" value="1"/>
</dbReference>
<dbReference type="SUPFAM" id="SSF56719">
    <property type="entry name" value="Type II DNA topoisomerase"/>
    <property type="match status" value="1"/>
</dbReference>
<dbReference type="Proteomes" id="UP000053326">
    <property type="component" value="Unassembled WGS sequence"/>
</dbReference>
<dbReference type="HAMAP" id="MF_01897">
    <property type="entry name" value="GyrA"/>
    <property type="match status" value="1"/>
</dbReference>
<dbReference type="GO" id="GO:0005524">
    <property type="term" value="F:ATP binding"/>
    <property type="evidence" value="ECO:0007669"/>
    <property type="project" value="UniProtKB-UniRule"/>
</dbReference>
<dbReference type="PANTHER" id="PTHR43493:SF5">
    <property type="entry name" value="DNA GYRASE SUBUNIT A, CHLOROPLASTIC_MITOCHONDRIAL"/>
    <property type="match status" value="1"/>
</dbReference>
<dbReference type="NCBIfam" id="TIGR01063">
    <property type="entry name" value="gyrA"/>
    <property type="match status" value="1"/>
</dbReference>
<proteinExistence type="inferred from homology"/>
<evidence type="ECO:0000256" key="7">
    <source>
        <dbReference type="ARBA" id="ARBA00023125"/>
    </source>
</evidence>
<dbReference type="GO" id="GO:0003677">
    <property type="term" value="F:DNA binding"/>
    <property type="evidence" value="ECO:0007669"/>
    <property type="project" value="UniProtKB-UniRule"/>
</dbReference>
<protein>
    <recommendedName>
        <fullName evidence="9">DNA gyrase subunit A</fullName>
        <ecNumber evidence="9">5.6.2.2</ecNumber>
    </recommendedName>
</protein>
<sequence length="815" mass="91124">MPTIGSVLPVDINEEVKKSYLDYAMSVIVGRALPDVRDGLKPVHRRILYAMFDAGITPDKPHKKSAVVVGNVLARFHPHGDAAVYDALVRLAQDFSCRYPLVDGHGNFGSIDGDAPAAMRYTEVRLAPLALQMLADIDQETVDFVPNYDDSQKEPAVLPSRIPNLLVNGSSGIAVGMATNIPPHNLREVIDGLVYLIDHPEASVADLMQYIPGPDFPSGGSILGLNGIKEAYETGRGALVVRGRAEIEKTSGGRSQIVITELPFQVNKARLVERIAELVREKKLDGISDLRDESDRSGMRVVLELRREANPRVILNRLYKHTKLQDTFGVIMLALVDGTPRILNLKELLSHYLEHQVTVVRRRSQYQLRRAEERLHIVDGLVIALDHIDAVISLIRRSHTDEEARRGLMGNFQLSEKQAQAILDMRLRRLTGLEREKVLEEKRELEERIAGLKELLASETLIRGVVRQELLEVREKFGDDRRTLIAEKAPEVRKEDIIPEELVVITLTRRGYVKRIPLNTYRGQHRGGRGVLALTTRDEDFVEQLFAASTHHFLLFFTNKGKVYRLKVYDIPEGSRQAKGTALVNLLPLAADEVVTAVIPLRQFRDDRYLLMATRQGLVKKGLLSDYDSPRRDGIIALRLHPGDELIGVRLSEGREEIILATKKGMALCFNEEDVRVMGRAASGVLGIRLDPGDEVVGMDRFREGSQVLVVTERGYGKRTPAADYRVQKRGGRGLITLKVTDRNGCLAGVKVVDDRDEILLMSSEDSMIRIRVGEIPVQGRNTQGVKLMRLKEDERLVAVAKLPSTSIEGMEKVD</sequence>
<name>A0A124FK68_9THEO</name>
<dbReference type="NCBIfam" id="NF004043">
    <property type="entry name" value="PRK05560.1"/>
    <property type="match status" value="1"/>
</dbReference>
<dbReference type="GO" id="GO:0005737">
    <property type="term" value="C:cytoplasm"/>
    <property type="evidence" value="ECO:0007669"/>
    <property type="project" value="UniProtKB-SubCell"/>
</dbReference>
<dbReference type="InterPro" id="IPR013760">
    <property type="entry name" value="Topo_IIA-like_dom_sf"/>
</dbReference>
<dbReference type="PATRIC" id="fig|85874.4.peg.379"/>
<dbReference type="Pfam" id="PF00521">
    <property type="entry name" value="DNA_topoisoIV"/>
    <property type="match status" value="1"/>
</dbReference>
<keyword evidence="5 9" id="KW-0067">ATP-binding</keyword>
<dbReference type="InterPro" id="IPR035516">
    <property type="entry name" value="Gyrase/topoIV_suA_C"/>
</dbReference>
<evidence type="ECO:0000256" key="1">
    <source>
        <dbReference type="ARBA" id="ARBA00000185"/>
    </source>
</evidence>
<dbReference type="SMART" id="SM00434">
    <property type="entry name" value="TOP4c"/>
    <property type="match status" value="1"/>
</dbReference>
<comment type="subcellular location">
    <subcellularLocation>
        <location evidence="9">Cytoplasm</location>
    </subcellularLocation>
</comment>
<keyword evidence="7 9" id="KW-0238">DNA-binding</keyword>
<dbReference type="Pfam" id="PF03989">
    <property type="entry name" value="DNA_gyraseA_C"/>
    <property type="match status" value="6"/>
</dbReference>
<gene>
    <name evidence="9" type="primary">gyrA</name>
    <name evidence="13" type="ORF">XD66_0999</name>
</gene>
<keyword evidence="4 9" id="KW-0547">Nucleotide-binding</keyword>
<dbReference type="InterPro" id="IPR013757">
    <property type="entry name" value="Topo_IIA_A_a_sf"/>
</dbReference>
<feature type="active site" description="O-(5'-phospho-DNA)-tyrosine intermediate" evidence="9 10">
    <location>
        <position position="121"/>
    </location>
</feature>
<dbReference type="AlphaFoldDB" id="A0A124FK68"/>
<dbReference type="PANTHER" id="PTHR43493">
    <property type="entry name" value="DNA GYRASE/TOPOISOMERASE SUBUNIT A"/>
    <property type="match status" value="1"/>
</dbReference>
<evidence type="ECO:0000256" key="6">
    <source>
        <dbReference type="ARBA" id="ARBA00023029"/>
    </source>
</evidence>
<dbReference type="CDD" id="cd00187">
    <property type="entry name" value="TOP4c"/>
    <property type="match status" value="1"/>
</dbReference>
<keyword evidence="6 9" id="KW-0799">Topoisomerase</keyword>
<keyword evidence="8 9" id="KW-0413">Isomerase</keyword>
<comment type="function">
    <text evidence="9">A type II topoisomerase that negatively supercoils closed circular double-stranded (ds) DNA in an ATP-dependent manner to modulate DNA topology and maintain chromosomes in an underwound state. Negative supercoiling favors strand separation, and DNA replication, transcription, recombination and repair, all of which involve strand separation. Also able to catalyze the interconversion of other topological isomers of dsDNA rings, including catenanes and knotted rings. Type II topoisomerases break and join 2 DNA strands simultaneously in an ATP-dependent manner.</text>
</comment>
<dbReference type="GO" id="GO:0006261">
    <property type="term" value="P:DNA-templated DNA replication"/>
    <property type="evidence" value="ECO:0007669"/>
    <property type="project" value="UniProtKB-UniRule"/>
</dbReference>
<dbReference type="GO" id="GO:0034335">
    <property type="term" value="F:DNA negative supercoiling activity"/>
    <property type="evidence" value="ECO:0007669"/>
    <property type="project" value="UniProtKB-ARBA"/>
</dbReference>
<comment type="catalytic activity">
    <reaction evidence="1 9 10">
        <text>ATP-dependent breakage, passage and rejoining of double-stranded DNA.</text>
        <dbReference type="EC" id="5.6.2.2"/>
    </reaction>
</comment>
<dbReference type="InterPro" id="IPR050220">
    <property type="entry name" value="Type_II_DNA_Topoisomerases"/>
</dbReference>
<dbReference type="Gene3D" id="2.120.10.90">
    <property type="entry name" value="DNA gyrase/topoisomerase IV, subunit A, C-terminal"/>
    <property type="match status" value="1"/>
</dbReference>
<evidence type="ECO:0000256" key="11">
    <source>
        <dbReference type="SAM" id="Coils"/>
    </source>
</evidence>
<dbReference type="GO" id="GO:0009330">
    <property type="term" value="C:DNA topoisomerase type II (double strand cut, ATP-hydrolyzing) complex"/>
    <property type="evidence" value="ECO:0007669"/>
    <property type="project" value="TreeGrafter"/>
</dbReference>
<evidence type="ECO:0000256" key="3">
    <source>
        <dbReference type="ARBA" id="ARBA00022490"/>
    </source>
</evidence>
<dbReference type="FunFam" id="2.120.10.90:FF:000004">
    <property type="entry name" value="DNA gyrase subunit A"/>
    <property type="match status" value="1"/>
</dbReference>
<evidence type="ECO:0000256" key="9">
    <source>
        <dbReference type="HAMAP-Rule" id="MF_01897"/>
    </source>
</evidence>
<dbReference type="GO" id="GO:0006265">
    <property type="term" value="P:DNA topological change"/>
    <property type="evidence" value="ECO:0007669"/>
    <property type="project" value="UniProtKB-UniRule"/>
</dbReference>
<dbReference type="InterPro" id="IPR013758">
    <property type="entry name" value="Topo_IIA_A/C_ab"/>
</dbReference>
<comment type="caution">
    <text evidence="13">The sequence shown here is derived from an EMBL/GenBank/DDBJ whole genome shotgun (WGS) entry which is preliminary data.</text>
</comment>
<evidence type="ECO:0000313" key="14">
    <source>
        <dbReference type="Proteomes" id="UP000053326"/>
    </source>
</evidence>
<evidence type="ECO:0000256" key="4">
    <source>
        <dbReference type="ARBA" id="ARBA00022741"/>
    </source>
</evidence>
<keyword evidence="3 9" id="KW-0963">Cytoplasm</keyword>
<dbReference type="Gene3D" id="3.90.199.10">
    <property type="entry name" value="Topoisomerase II, domain 5"/>
    <property type="match status" value="1"/>
</dbReference>
<dbReference type="GO" id="GO:0005694">
    <property type="term" value="C:chromosome"/>
    <property type="evidence" value="ECO:0007669"/>
    <property type="project" value="InterPro"/>
</dbReference>
<dbReference type="Gene3D" id="1.10.268.10">
    <property type="entry name" value="Topoisomerase, domain 3"/>
    <property type="match status" value="1"/>
</dbReference>
<feature type="domain" description="Topo IIA-type catalytic" evidence="12">
    <location>
        <begin position="33"/>
        <end position="497"/>
    </location>
</feature>
<dbReference type="EC" id="5.6.2.2" evidence="9"/>
<dbReference type="FunFam" id="1.10.268.10:FF:000001">
    <property type="entry name" value="DNA gyrase subunit A"/>
    <property type="match status" value="1"/>
</dbReference>
<reference evidence="14" key="1">
    <citation type="journal article" date="2015" name="MBio">
        <title>Genome-Resolved Metagenomic Analysis Reveals Roles for Candidate Phyla and Other Microbial Community Members in Biogeochemical Transformations in Oil Reservoirs.</title>
        <authorList>
            <person name="Hu P."/>
            <person name="Tom L."/>
            <person name="Singh A."/>
            <person name="Thomas B.C."/>
            <person name="Baker B.J."/>
            <person name="Piceno Y.M."/>
            <person name="Andersen G.L."/>
            <person name="Banfield J.F."/>
        </authorList>
    </citation>
    <scope>NUCLEOTIDE SEQUENCE [LARGE SCALE GENOMIC DNA]</scope>
</reference>
<evidence type="ECO:0000256" key="2">
    <source>
        <dbReference type="ARBA" id="ARBA00008263"/>
    </source>
</evidence>
<feature type="short sequence motif" description="GyrA-box" evidence="9">
    <location>
        <begin position="524"/>
        <end position="530"/>
    </location>
</feature>
<organism evidence="13 14">
    <name type="scientific">Thermacetogenium phaeum</name>
    <dbReference type="NCBI Taxonomy" id="85874"/>
    <lineage>
        <taxon>Bacteria</taxon>
        <taxon>Bacillati</taxon>
        <taxon>Bacillota</taxon>
        <taxon>Clostridia</taxon>
        <taxon>Thermoanaerobacterales</taxon>
        <taxon>Thermoanaerobacteraceae</taxon>
        <taxon>Thermacetogenium</taxon>
    </lineage>
</organism>
<dbReference type="Gene3D" id="3.30.1360.40">
    <property type="match status" value="1"/>
</dbReference>
<dbReference type="FunFam" id="3.30.1360.40:FF:000002">
    <property type="entry name" value="DNA gyrase subunit A"/>
    <property type="match status" value="1"/>
</dbReference>
<evidence type="ECO:0000256" key="5">
    <source>
        <dbReference type="ARBA" id="ARBA00022840"/>
    </source>
</evidence>
<evidence type="ECO:0000256" key="8">
    <source>
        <dbReference type="ARBA" id="ARBA00023235"/>
    </source>
</evidence>
<dbReference type="SUPFAM" id="SSF101904">
    <property type="entry name" value="GyrA/ParC C-terminal domain-like"/>
    <property type="match status" value="1"/>
</dbReference>
<dbReference type="PROSITE" id="PS52040">
    <property type="entry name" value="TOPO_IIA"/>
    <property type="match status" value="1"/>
</dbReference>
<dbReference type="EMBL" id="LGFO01000123">
    <property type="protein sequence ID" value="KUK36296.1"/>
    <property type="molecule type" value="Genomic_DNA"/>
</dbReference>
<evidence type="ECO:0000313" key="13">
    <source>
        <dbReference type="EMBL" id="KUK36296.1"/>
    </source>
</evidence>
<comment type="miscellaneous">
    <text evidence="9">Few gyrases are as efficient as E.coli at forming negative supercoils. Not all organisms have 2 type II topoisomerases; in organisms with a single type II topoisomerase this enzyme also has to decatenate newly replicated chromosomes.</text>
</comment>
<comment type="similarity">
    <text evidence="2 9">Belongs to the type II topoisomerase GyrA/ParC subunit family.</text>
</comment>
<evidence type="ECO:0000259" key="12">
    <source>
        <dbReference type="PROSITE" id="PS52040"/>
    </source>
</evidence>